<reference evidence="8 9" key="1">
    <citation type="journal article" date="2020" name="Nature">
        <title>Six reference-quality genomes reveal evolution of bat adaptations.</title>
        <authorList>
            <person name="Jebb D."/>
            <person name="Huang Z."/>
            <person name="Pippel M."/>
            <person name="Hughes G.M."/>
            <person name="Lavrichenko K."/>
            <person name="Devanna P."/>
            <person name="Winkler S."/>
            <person name="Jermiin L.S."/>
            <person name="Skirmuntt E.C."/>
            <person name="Katzourakis A."/>
            <person name="Burkitt-Gray L."/>
            <person name="Ray D.A."/>
            <person name="Sullivan K.A.M."/>
            <person name="Roscito J.G."/>
            <person name="Kirilenko B.M."/>
            <person name="Davalos L.M."/>
            <person name="Corthals A.P."/>
            <person name="Power M.L."/>
            <person name="Jones G."/>
            <person name="Ransome R.D."/>
            <person name="Dechmann D.K.N."/>
            <person name="Locatelli A.G."/>
            <person name="Puechmaille S.J."/>
            <person name="Fedrigo O."/>
            <person name="Jarvis E.D."/>
            <person name="Hiller M."/>
            <person name="Vernes S.C."/>
            <person name="Myers E.W."/>
            <person name="Teeling E.C."/>
        </authorList>
    </citation>
    <scope>NUCLEOTIDE SEQUENCE [LARGE SCALE GENOMIC DNA]</scope>
    <source>
        <strain evidence="8">Bat1K_MPI-CBG_1</strain>
    </source>
</reference>
<protein>
    <recommendedName>
        <fullName evidence="7">SPATA31-like domain-containing protein</fullName>
    </recommendedName>
</protein>
<dbReference type="AlphaFoldDB" id="A0A834BC33"/>
<dbReference type="InterPro" id="IPR027970">
    <property type="entry name" value="SPATA31-like"/>
</dbReference>
<dbReference type="PANTHER" id="PTHR21859">
    <property type="entry name" value="ACROSOME-SPECIFIC PROTEIN"/>
    <property type="match status" value="1"/>
</dbReference>
<evidence type="ECO:0000313" key="8">
    <source>
        <dbReference type="EMBL" id="KAF6125206.1"/>
    </source>
</evidence>
<evidence type="ECO:0000313" key="9">
    <source>
        <dbReference type="Proteomes" id="UP000664940"/>
    </source>
</evidence>
<evidence type="ECO:0000256" key="4">
    <source>
        <dbReference type="ARBA" id="ARBA00023136"/>
    </source>
</evidence>
<keyword evidence="3 6" id="KW-1133">Transmembrane helix</keyword>
<comment type="caution">
    <text evidence="8">The sequence shown here is derived from an EMBL/GenBank/DDBJ whole genome shotgun (WGS) entry which is preliminary data.</text>
</comment>
<evidence type="ECO:0000256" key="2">
    <source>
        <dbReference type="ARBA" id="ARBA00022692"/>
    </source>
</evidence>
<dbReference type="EMBL" id="JABVXQ010000002">
    <property type="protein sequence ID" value="KAF6125206.1"/>
    <property type="molecule type" value="Genomic_DNA"/>
</dbReference>
<feature type="domain" description="SPATA31-like" evidence="7">
    <location>
        <begin position="61"/>
        <end position="115"/>
    </location>
</feature>
<gene>
    <name evidence="8" type="ORF">HJG60_009729</name>
</gene>
<dbReference type="PANTHER" id="PTHR21859:SF12">
    <property type="entry name" value="SPERMATOGENESIS-ASSOCIATED PROTEIN 31D1"/>
    <property type="match status" value="1"/>
</dbReference>
<evidence type="ECO:0000259" key="7">
    <source>
        <dbReference type="Pfam" id="PF15371"/>
    </source>
</evidence>
<comment type="subcellular location">
    <subcellularLocation>
        <location evidence="1">Membrane</location>
        <topology evidence="1">Single-pass membrane protein</topology>
    </subcellularLocation>
</comment>
<sequence length="146" mass="17321">MTFSQFLNSLSELYLTFSESLDCNHTLIYISVLWFLLLLFYFLVNISTFWESEPTRKCRGRPKRTRKSRKLKGCRYYQREQEEKKVLISILKSPIGQHHDSTHFRQLLCPDSSCEWTILHPNPFTLPLGHHMTVIVQMLLSNQKTL</sequence>
<feature type="transmembrane region" description="Helical" evidence="6">
    <location>
        <begin position="27"/>
        <end position="50"/>
    </location>
</feature>
<evidence type="ECO:0000256" key="5">
    <source>
        <dbReference type="ARBA" id="ARBA00035009"/>
    </source>
</evidence>
<evidence type="ECO:0000256" key="3">
    <source>
        <dbReference type="ARBA" id="ARBA00022989"/>
    </source>
</evidence>
<proteinExistence type="inferred from homology"/>
<accession>A0A834BC33</accession>
<evidence type="ECO:0000256" key="1">
    <source>
        <dbReference type="ARBA" id="ARBA00004167"/>
    </source>
</evidence>
<evidence type="ECO:0000256" key="6">
    <source>
        <dbReference type="SAM" id="Phobius"/>
    </source>
</evidence>
<name>A0A834BC33_9CHIR</name>
<dbReference type="Proteomes" id="UP000664940">
    <property type="component" value="Unassembled WGS sequence"/>
</dbReference>
<organism evidence="8 9">
    <name type="scientific">Phyllostomus discolor</name>
    <name type="common">pale spear-nosed bat</name>
    <dbReference type="NCBI Taxonomy" id="89673"/>
    <lineage>
        <taxon>Eukaryota</taxon>
        <taxon>Metazoa</taxon>
        <taxon>Chordata</taxon>
        <taxon>Craniata</taxon>
        <taxon>Vertebrata</taxon>
        <taxon>Euteleostomi</taxon>
        <taxon>Mammalia</taxon>
        <taxon>Eutheria</taxon>
        <taxon>Laurasiatheria</taxon>
        <taxon>Chiroptera</taxon>
        <taxon>Yangochiroptera</taxon>
        <taxon>Phyllostomidae</taxon>
        <taxon>Phyllostominae</taxon>
        <taxon>Phyllostomus</taxon>
    </lineage>
</organism>
<dbReference type="Pfam" id="PF15371">
    <property type="entry name" value="DUF4599"/>
    <property type="match status" value="1"/>
</dbReference>
<keyword evidence="4 6" id="KW-0472">Membrane</keyword>
<comment type="similarity">
    <text evidence="5">Belongs to the SPATA31 family.</text>
</comment>
<dbReference type="GO" id="GO:0016020">
    <property type="term" value="C:membrane"/>
    <property type="evidence" value="ECO:0007669"/>
    <property type="project" value="UniProtKB-SubCell"/>
</dbReference>
<keyword evidence="2 6" id="KW-0812">Transmembrane</keyword>